<feature type="chain" id="PRO_5021053887" description="Cell division coordinator CpoB" evidence="1">
    <location>
        <begin position="21"/>
        <end position="332"/>
    </location>
</feature>
<accession>A0A4S4A532</accession>
<comment type="similarity">
    <text evidence="1">Belongs to the CpoB family.</text>
</comment>
<dbReference type="InterPro" id="IPR019734">
    <property type="entry name" value="TPR_rpt"/>
</dbReference>
<feature type="compositionally biased region" description="Polar residues" evidence="2">
    <location>
        <begin position="108"/>
        <end position="128"/>
    </location>
</feature>
<protein>
    <recommendedName>
        <fullName evidence="1">Cell division coordinator CpoB</fullName>
    </recommendedName>
</protein>
<evidence type="ECO:0000313" key="4">
    <source>
        <dbReference type="Proteomes" id="UP000310754"/>
    </source>
</evidence>
<dbReference type="InterPro" id="IPR014162">
    <property type="entry name" value="CpoB_C"/>
</dbReference>
<reference evidence="3 4" key="1">
    <citation type="submission" date="2019-04" db="EMBL/GenBank/DDBJ databases">
        <title>Rhizobium terrae sp. nov., isolated from a paddy soil.</title>
        <authorList>
            <person name="Lin S.-Y."/>
            <person name="Hameed A."/>
            <person name="Huang H.-I."/>
            <person name="Young C.-C."/>
        </authorList>
    </citation>
    <scope>NUCLEOTIDE SEQUENCE [LARGE SCALE GENOMIC DNA]</scope>
    <source>
        <strain evidence="3 4">CC-HIH110</strain>
    </source>
</reference>
<feature type="coiled-coil region" evidence="1">
    <location>
        <begin position="45"/>
        <end position="93"/>
    </location>
</feature>
<dbReference type="InterPro" id="IPR034706">
    <property type="entry name" value="CpoB"/>
</dbReference>
<feature type="compositionally biased region" description="Gly residues" evidence="2">
    <location>
        <begin position="178"/>
        <end position="189"/>
    </location>
</feature>
<dbReference type="Gene3D" id="1.25.40.10">
    <property type="entry name" value="Tetratricopeptide repeat domain"/>
    <property type="match status" value="1"/>
</dbReference>
<dbReference type="AlphaFoldDB" id="A0A4S4A532"/>
<feature type="region of interest" description="Disordered" evidence="2">
    <location>
        <begin position="101"/>
        <end position="202"/>
    </location>
</feature>
<feature type="signal peptide" evidence="1">
    <location>
        <begin position="1"/>
        <end position="20"/>
    </location>
</feature>
<evidence type="ECO:0000313" key="3">
    <source>
        <dbReference type="EMBL" id="THF53585.1"/>
    </source>
</evidence>
<name>A0A4S4A532_9HYPH</name>
<keyword evidence="1" id="KW-0131">Cell cycle</keyword>
<keyword evidence="1" id="KW-0175">Coiled coil</keyword>
<gene>
    <name evidence="3" type="primary">ybgF</name>
    <name evidence="1" type="synonym">cpoB</name>
    <name evidence="3" type="ORF">E6C51_00190</name>
</gene>
<keyword evidence="1" id="KW-0132">Cell division</keyword>
<dbReference type="GO" id="GO:0043093">
    <property type="term" value="P:FtsZ-dependent cytokinesis"/>
    <property type="evidence" value="ECO:0007669"/>
    <property type="project" value="UniProtKB-UniRule"/>
</dbReference>
<dbReference type="RefSeq" id="WP_146932861.1">
    <property type="nucleotide sequence ID" value="NZ_SSOA01000001.1"/>
</dbReference>
<feature type="compositionally biased region" description="Polar residues" evidence="2">
    <location>
        <begin position="135"/>
        <end position="149"/>
    </location>
</feature>
<proteinExistence type="inferred from homology"/>
<evidence type="ECO:0000256" key="1">
    <source>
        <dbReference type="HAMAP-Rule" id="MF_02066"/>
    </source>
</evidence>
<dbReference type="SUPFAM" id="SSF48452">
    <property type="entry name" value="TPR-like"/>
    <property type="match status" value="1"/>
</dbReference>
<organism evidence="3 4">
    <name type="scientific">Allorhizobium terrae</name>
    <dbReference type="NCBI Taxonomy" id="1848972"/>
    <lineage>
        <taxon>Bacteria</taxon>
        <taxon>Pseudomonadati</taxon>
        <taxon>Pseudomonadota</taxon>
        <taxon>Alphaproteobacteria</taxon>
        <taxon>Hyphomicrobiales</taxon>
        <taxon>Rhizobiaceae</taxon>
        <taxon>Rhizobium/Agrobacterium group</taxon>
        <taxon>Allorhizobium</taxon>
    </lineage>
</organism>
<evidence type="ECO:0000256" key="2">
    <source>
        <dbReference type="SAM" id="MobiDB-lite"/>
    </source>
</evidence>
<comment type="caution">
    <text evidence="3">The sequence shown here is derived from an EMBL/GenBank/DDBJ whole genome shotgun (WGS) entry which is preliminary data.</text>
</comment>
<keyword evidence="1" id="KW-0574">Periplasm</keyword>
<dbReference type="HAMAP" id="MF_02066">
    <property type="entry name" value="CpoB"/>
    <property type="match status" value="1"/>
</dbReference>
<dbReference type="NCBIfam" id="TIGR02795">
    <property type="entry name" value="tol_pal_ybgF"/>
    <property type="match status" value="1"/>
</dbReference>
<dbReference type="Pfam" id="PF13432">
    <property type="entry name" value="TPR_16"/>
    <property type="match status" value="1"/>
</dbReference>
<dbReference type="EMBL" id="SSOA01000001">
    <property type="protein sequence ID" value="THF53585.1"/>
    <property type="molecule type" value="Genomic_DNA"/>
</dbReference>
<comment type="function">
    <text evidence="1">Mediates coordination of peptidoglycan synthesis and outer membrane constriction during cell division.</text>
</comment>
<dbReference type="InterPro" id="IPR011990">
    <property type="entry name" value="TPR-like_helical_dom_sf"/>
</dbReference>
<keyword evidence="1" id="KW-0732">Signal</keyword>
<comment type="subcellular location">
    <subcellularLocation>
        <location evidence="1">Periplasm</location>
    </subcellularLocation>
</comment>
<dbReference type="GO" id="GO:0030288">
    <property type="term" value="C:outer membrane-bounded periplasmic space"/>
    <property type="evidence" value="ECO:0007669"/>
    <property type="project" value="UniProtKB-UniRule"/>
</dbReference>
<keyword evidence="4" id="KW-1185">Reference proteome</keyword>
<dbReference type="Proteomes" id="UP000310754">
    <property type="component" value="Unassembled WGS sequence"/>
</dbReference>
<sequence length="332" mass="35275" precursor="true">MKRLVVAGMVGLAALLGPQANESAMAFSLFGHKAPQYTPTNSLPVQQVQQAASDNTVQIQQLEDEIRQLNGRIEDMSYQLLQMQETIRKAQQDNEFRFQELEKKRSDASTPGQSSPAVASRQPSSTDNVGAIIDGSTTNPPAASRQANNDAPGPTTLGSIDMDSNGNPIGATLNGTTGDNGAGRAGAGGAPTTAPTTANDTASVGSEKDLYQVAYSHVLSGDYKAAEGEFKDYITRYPKSARAADASFWLGEAQYSQERYKDAAETFLKAYQTHGKSSKGPEILLKLGMSLAALGNKDTACATLREVNKRYPDASKAVQSKSASEQKRLACG</sequence>
<feature type="compositionally biased region" description="Polar residues" evidence="2">
    <location>
        <begin position="156"/>
        <end position="167"/>
    </location>
</feature>
<dbReference type="Pfam" id="PF13174">
    <property type="entry name" value="TPR_6"/>
    <property type="match status" value="1"/>
</dbReference>
<feature type="compositionally biased region" description="Low complexity" evidence="2">
    <location>
        <begin position="190"/>
        <end position="202"/>
    </location>
</feature>